<dbReference type="Ensembl" id="ENSOMYT00000107654.2">
    <property type="protein sequence ID" value="ENSOMYP00000099180.2"/>
    <property type="gene ID" value="ENSOMYG00000050582.1"/>
</dbReference>
<dbReference type="InterPro" id="IPR038219">
    <property type="entry name" value="Sep15/SelM_sf"/>
</dbReference>
<dbReference type="Proteomes" id="UP000694395">
    <property type="component" value="Chromosome 28"/>
</dbReference>
<reference evidence="8" key="3">
    <citation type="submission" date="2025-09" db="UniProtKB">
        <authorList>
            <consortium name="Ensembl"/>
        </authorList>
    </citation>
    <scope>IDENTIFICATION</scope>
</reference>
<dbReference type="GeneTree" id="ENSGT01060000252958"/>
<dbReference type="PANTHER" id="PTHR13077">
    <property type="entry name" value="SELENOPROTEIN F"/>
    <property type="match status" value="1"/>
</dbReference>
<reference evidence="8" key="2">
    <citation type="submission" date="2025-08" db="UniProtKB">
        <authorList>
            <consortium name="Ensembl"/>
        </authorList>
    </citation>
    <scope>IDENTIFICATION</scope>
</reference>
<evidence type="ECO:0000259" key="7">
    <source>
        <dbReference type="Pfam" id="PF08806"/>
    </source>
</evidence>
<evidence type="ECO:0000256" key="1">
    <source>
        <dbReference type="ARBA" id="ARBA00004319"/>
    </source>
</evidence>
<comment type="similarity">
    <text evidence="2">Belongs to the selenoprotein M/F family.</text>
</comment>
<keyword evidence="3" id="KW-0732">Signal</keyword>
<evidence type="ECO:0000256" key="6">
    <source>
        <dbReference type="ARBA" id="ARBA00040775"/>
    </source>
</evidence>
<dbReference type="SUPFAM" id="SSF52833">
    <property type="entry name" value="Thioredoxin-like"/>
    <property type="match status" value="1"/>
</dbReference>
<evidence type="ECO:0000256" key="2">
    <source>
        <dbReference type="ARBA" id="ARBA00005742"/>
    </source>
</evidence>
<reference evidence="8" key="1">
    <citation type="submission" date="2020-07" db="EMBL/GenBank/DDBJ databases">
        <title>A long reads based de novo assembly of the rainbow trout Arlee double haploid line genome.</title>
        <authorList>
            <person name="Gao G."/>
            <person name="Palti Y."/>
        </authorList>
    </citation>
    <scope>NUCLEOTIDE SEQUENCE [LARGE SCALE GENOMIC DNA]</scope>
</reference>
<protein>
    <recommendedName>
        <fullName evidence="6">Selenoprotein F</fullName>
    </recommendedName>
</protein>
<evidence type="ECO:0000256" key="5">
    <source>
        <dbReference type="ARBA" id="ARBA00022933"/>
    </source>
</evidence>
<evidence type="ECO:0000313" key="8">
    <source>
        <dbReference type="Ensembl" id="ENSOMYP00000099180.2"/>
    </source>
</evidence>
<dbReference type="GO" id="GO:0016491">
    <property type="term" value="F:oxidoreductase activity"/>
    <property type="evidence" value="ECO:0007669"/>
    <property type="project" value="TreeGrafter"/>
</dbReference>
<evidence type="ECO:0000256" key="4">
    <source>
        <dbReference type="ARBA" id="ARBA00022824"/>
    </source>
</evidence>
<dbReference type="InterPro" id="IPR039992">
    <property type="entry name" value="Sep15_SelM"/>
</dbReference>
<sequence>MISFFLNIKIITKQRVYYNLQGIRHLPVATTSYFLRGPQFSSVTKQSPKCRGRCIFCGFFLSYKRFRPMEPTCPQRHAGSWASPATSCAAPVTCWESSAWARSSLSVDSAASRRPRWSPGSSTLGPSWKCVDESWGGSLKSKYVRGADPILKLLDDNGNIAEELSILKWNTDSVEEFLSEKLEVYNTDS</sequence>
<evidence type="ECO:0000256" key="3">
    <source>
        <dbReference type="ARBA" id="ARBA00022729"/>
    </source>
</evidence>
<dbReference type="AlphaFoldDB" id="A0A8C7UJ53"/>
<dbReference type="GO" id="GO:0005788">
    <property type="term" value="C:endoplasmic reticulum lumen"/>
    <property type="evidence" value="ECO:0007669"/>
    <property type="project" value="UniProtKB-SubCell"/>
</dbReference>
<feature type="domain" description="Selenoprotein F/M" evidence="7">
    <location>
        <begin position="134"/>
        <end position="182"/>
    </location>
</feature>
<accession>A0A8C7UJ53</accession>
<dbReference type="Pfam" id="PF08806">
    <property type="entry name" value="Sep15_SelM"/>
    <property type="match status" value="1"/>
</dbReference>
<keyword evidence="5" id="KW-0712">Selenocysteine</keyword>
<evidence type="ECO:0000313" key="9">
    <source>
        <dbReference type="Proteomes" id="UP000694395"/>
    </source>
</evidence>
<name>A0A8C7UJ53_ONCMY</name>
<dbReference type="InterPro" id="IPR036249">
    <property type="entry name" value="Thioredoxin-like_sf"/>
</dbReference>
<organism evidence="8 9">
    <name type="scientific">Oncorhynchus mykiss</name>
    <name type="common">Rainbow trout</name>
    <name type="synonym">Salmo gairdneri</name>
    <dbReference type="NCBI Taxonomy" id="8022"/>
    <lineage>
        <taxon>Eukaryota</taxon>
        <taxon>Metazoa</taxon>
        <taxon>Chordata</taxon>
        <taxon>Craniata</taxon>
        <taxon>Vertebrata</taxon>
        <taxon>Euteleostomi</taxon>
        <taxon>Actinopterygii</taxon>
        <taxon>Neopterygii</taxon>
        <taxon>Teleostei</taxon>
        <taxon>Protacanthopterygii</taxon>
        <taxon>Salmoniformes</taxon>
        <taxon>Salmonidae</taxon>
        <taxon>Salmoninae</taxon>
        <taxon>Oncorhynchus</taxon>
    </lineage>
</organism>
<dbReference type="Gene3D" id="3.40.30.50">
    <property type="entry name" value="Sep15/SelM thioredoxin-like domain, active-site redox motif"/>
    <property type="match status" value="1"/>
</dbReference>
<keyword evidence="4" id="KW-0256">Endoplasmic reticulum</keyword>
<proteinExistence type="inferred from homology"/>
<comment type="subcellular location">
    <subcellularLocation>
        <location evidence="1">Endoplasmic reticulum lumen</location>
    </subcellularLocation>
</comment>
<keyword evidence="9" id="KW-1185">Reference proteome</keyword>
<dbReference type="PANTHER" id="PTHR13077:SF6">
    <property type="entry name" value="SELENOPROTEIN F"/>
    <property type="match status" value="1"/>
</dbReference>
<dbReference type="InterPro" id="IPR014912">
    <property type="entry name" value="Sep15_SelM_dom"/>
</dbReference>